<dbReference type="InterPro" id="IPR036709">
    <property type="entry name" value="Autotransporte_beta_dom_sf"/>
</dbReference>
<evidence type="ECO:0000256" key="1">
    <source>
        <dbReference type="ARBA" id="ARBA00022729"/>
    </source>
</evidence>
<organism evidence="3 4">
    <name type="scientific">Polynucleobacter hirudinilacicola</name>
    <dbReference type="NCBI Taxonomy" id="1743166"/>
    <lineage>
        <taxon>Bacteria</taxon>
        <taxon>Pseudomonadati</taxon>
        <taxon>Pseudomonadota</taxon>
        <taxon>Betaproteobacteria</taxon>
        <taxon>Burkholderiales</taxon>
        <taxon>Burkholderiaceae</taxon>
        <taxon>Polynucleobacter</taxon>
    </lineage>
</organism>
<accession>A0A210RZ90</accession>
<dbReference type="EMBL" id="NAIA01000002">
    <property type="protein sequence ID" value="OWF66326.1"/>
    <property type="molecule type" value="Genomic_DNA"/>
</dbReference>
<dbReference type="NCBIfam" id="TIGR02601">
    <property type="entry name" value="autotrns_rpt"/>
    <property type="match status" value="2"/>
</dbReference>
<feature type="domain" description="Autotransporter" evidence="2">
    <location>
        <begin position="741"/>
        <end position="1001"/>
    </location>
</feature>
<dbReference type="InterPro" id="IPR000498">
    <property type="entry name" value="OmpA-like_TM_dom"/>
</dbReference>
<dbReference type="InterPro" id="IPR005546">
    <property type="entry name" value="Autotransporte_beta"/>
</dbReference>
<comment type="caution">
    <text evidence="3">The sequence shown here is derived from an EMBL/GenBank/DDBJ whole genome shotgun (WGS) entry which is preliminary data.</text>
</comment>
<dbReference type="SMART" id="SM00869">
    <property type="entry name" value="Autotransporter"/>
    <property type="match status" value="1"/>
</dbReference>
<sequence length="1013" mass="102491">MPILKIRIYFLSFIILGFIVSNLVFAQPAGCPSGFIGGNQTVNCSSASTVGSPQSSSTAISTPINVSGTTNDNNTVTITQYTTIQLSGSPVGLASGNTVTNYGTLNSNSFTNGYGISFGANGRSSTGGNTVINELTGEIITRGTNANGIYVAPTNSGSTGNTITNIGSVTTYGNSAAAISLMSGSTGSSVVNSIVNTGSLTTSGSGSAYGIEFSSVAGTNTVDNSGTIITSGGAAHAINITSTRNAVGITNSGTITASGAGANGVNISGAASITNSGTIGTTSGLAINFGGALPTGTFNTLVINNGSVINGGIAFNVASTRETLTFNGYSNSGFNNAITGLNIVNSTNSSSVTMNSSEGYELVSGQVAVDATSSLTINAVVKDQVSPVIASSITKTGDGVLTLSGANTYTGGTSIIAGSIAVGNNAALGTGDLAMAGGTILQAASAVTLANNISVTGPSTINTNSNDLGLTGNISGTGSVTKSGLGVLTLSGANAYTGGTTVSAGTLVGNTTSLQGDILNNAALQFNQSTSGSYSGVMSGTGTLDILGGGVVTLSGENTYSGQTTIGIGSALALANSGSIANSRPVVNNGTFDIQQKTTNTNLAGNYVQSSTGTLKMGLTTSNVEKLVITGTASLSGNLYVNATPGRYNAGRYTLITTAPSGRSGTFTSFTSDFDTALSNYRLTYDGSDVYLLLDSSFTEVDTANTVQSVQINAAGLANIYNQQVAAYQVALTYDCSIYDKNNLCISVGGRYAYAGPSPSANQQAGLVIVGYKPSKNFRIGAFADQSISNSMPSGFSQSNVTPMWGLFAKWYMNPDETGLGIQASGVASSSTLNITRTQLSNTEAGAGATQFTGQGYQLTANYHQPVTDSFSVLPYVGLRYTRVNTSAYTENSSASVTLPISYNSMTQNTFSAIGGIGFRVGLAENLTGTASIGIQQNLKYSMSNYQATSAIVGLESFSVAMPGNVSSMATATAGLIYEINKRERLGLNVLWQQQPFIATNTTTALATYTIGF</sequence>
<dbReference type="InterPro" id="IPR013425">
    <property type="entry name" value="Autotrns_rpt"/>
</dbReference>
<dbReference type="GO" id="GO:0009279">
    <property type="term" value="C:cell outer membrane"/>
    <property type="evidence" value="ECO:0007669"/>
    <property type="project" value="InterPro"/>
</dbReference>
<keyword evidence="4" id="KW-1185">Reference proteome</keyword>
<keyword evidence="1" id="KW-0732">Signal</keyword>
<dbReference type="SUPFAM" id="SSF103515">
    <property type="entry name" value="Autotransporter"/>
    <property type="match status" value="1"/>
</dbReference>
<dbReference type="InterPro" id="IPR012332">
    <property type="entry name" value="Autotransporter_pectin_lyase_C"/>
</dbReference>
<evidence type="ECO:0000313" key="4">
    <source>
        <dbReference type="Proteomes" id="UP000196880"/>
    </source>
</evidence>
<protein>
    <recommendedName>
        <fullName evidence="2">Autotransporter domain-containing protein</fullName>
    </recommendedName>
</protein>
<evidence type="ECO:0000313" key="3">
    <source>
        <dbReference type="EMBL" id="OWF66326.1"/>
    </source>
</evidence>
<dbReference type="Pfam" id="PF01389">
    <property type="entry name" value="OmpA_membrane"/>
    <property type="match status" value="1"/>
</dbReference>
<dbReference type="Proteomes" id="UP000196880">
    <property type="component" value="Unassembled WGS sequence"/>
</dbReference>
<name>A0A210RZ90_9BURK</name>
<dbReference type="AlphaFoldDB" id="A0A210RZ90"/>
<gene>
    <name evidence="3" type="ORF">B6A14_03785</name>
</gene>
<dbReference type="Gene3D" id="2.40.128.130">
    <property type="entry name" value="Autotransporter beta-domain"/>
    <property type="match status" value="1"/>
</dbReference>
<dbReference type="Pfam" id="PF12951">
    <property type="entry name" value="PATR"/>
    <property type="match status" value="3"/>
</dbReference>
<evidence type="ECO:0000259" key="2">
    <source>
        <dbReference type="SMART" id="SM00869"/>
    </source>
</evidence>
<reference evidence="3 4" key="1">
    <citation type="submission" date="2017-03" db="EMBL/GenBank/DDBJ databases">
        <title>New species Polynucleobacter sp. MWH-EgelM1-30-B4.</title>
        <authorList>
            <person name="Hahn M.W."/>
        </authorList>
    </citation>
    <scope>NUCLEOTIDE SEQUENCE [LARGE SCALE GENOMIC DNA]</scope>
    <source>
        <strain evidence="3 4">MWH-EgelM1-30-B4</strain>
    </source>
</reference>
<dbReference type="Gene3D" id="2.160.20.20">
    <property type="match status" value="1"/>
</dbReference>
<proteinExistence type="predicted"/>